<feature type="compositionally biased region" description="Basic and acidic residues" evidence="1">
    <location>
        <begin position="252"/>
        <end position="270"/>
    </location>
</feature>
<dbReference type="AlphaFoldDB" id="A0AA40FC44"/>
<feature type="region of interest" description="Disordered" evidence="1">
    <location>
        <begin position="232"/>
        <end position="361"/>
    </location>
</feature>
<organism evidence="2 3">
    <name type="scientific">Schizothecium vesticola</name>
    <dbReference type="NCBI Taxonomy" id="314040"/>
    <lineage>
        <taxon>Eukaryota</taxon>
        <taxon>Fungi</taxon>
        <taxon>Dikarya</taxon>
        <taxon>Ascomycota</taxon>
        <taxon>Pezizomycotina</taxon>
        <taxon>Sordariomycetes</taxon>
        <taxon>Sordariomycetidae</taxon>
        <taxon>Sordariales</taxon>
        <taxon>Schizotheciaceae</taxon>
        <taxon>Schizothecium</taxon>
    </lineage>
</organism>
<dbReference type="Pfam" id="PF10309">
    <property type="entry name" value="NCBP3"/>
    <property type="match status" value="1"/>
</dbReference>
<dbReference type="PANTHER" id="PTHR16291">
    <property type="entry name" value="NUCLEAR CAP-BINDING PROTEIN SUBUNIT 3"/>
    <property type="match status" value="1"/>
</dbReference>
<feature type="region of interest" description="Disordered" evidence="1">
    <location>
        <begin position="169"/>
        <end position="214"/>
    </location>
</feature>
<dbReference type="GO" id="GO:0000340">
    <property type="term" value="F:RNA 7-methylguanosine cap binding"/>
    <property type="evidence" value="ECO:0007669"/>
    <property type="project" value="InterPro"/>
</dbReference>
<protein>
    <recommendedName>
        <fullName evidence="4">Nuclear cap-binding protein subunit 3</fullName>
    </recommendedName>
</protein>
<dbReference type="EMBL" id="JAUKUD010000001">
    <property type="protein sequence ID" value="KAK0754945.1"/>
    <property type="molecule type" value="Genomic_DNA"/>
</dbReference>
<dbReference type="Proteomes" id="UP001172155">
    <property type="component" value="Unassembled WGS sequence"/>
</dbReference>
<evidence type="ECO:0000313" key="2">
    <source>
        <dbReference type="EMBL" id="KAK0754945.1"/>
    </source>
</evidence>
<proteinExistence type="predicted"/>
<sequence length="469" mass="52134">MDLDIEMDVDVDEGHYNAPIPEAYTHDIITGEEQEPGEVDEGEERTDNHKDTAIVPFKIHIRGLDTFNPDDVKAYVAQHFSAGQFERIEWVDDSSANLLFRSESVATEALVALSTLAIVDPSSLPPLEALPAKQYAPKPDSVLQVRFAVEGDKKATGAAQQSRFYLLHPEYDPEERRRRTDYGRTRYRDRDDAYRGNRRGGRDGRRRDHHQEDIGSLTFDASLYDDDTSALAQRSSVGRDKPRRQSTSSDSVHSDRYRPNSRQNREKELFPGRLNASSHRDRARSASPGRDRDGDAHMGEDDKARAAAAMRNREKGRSIKERLIKETTNRENTPRELFPEKSHGSKELFPSKVSSGLGSKAQMDQVDDTTILASAKLADRITARPTSTTYIPPSGGDGLNIRGLANRTGASGSGSGGGGDRQGIAIKGKGATVKELFPDKFGSNAAKELFAEKLEGRGQRRQRAEDMFY</sequence>
<dbReference type="GO" id="GO:0003729">
    <property type="term" value="F:mRNA binding"/>
    <property type="evidence" value="ECO:0007669"/>
    <property type="project" value="InterPro"/>
</dbReference>
<name>A0AA40FC44_9PEZI</name>
<evidence type="ECO:0000313" key="3">
    <source>
        <dbReference type="Proteomes" id="UP001172155"/>
    </source>
</evidence>
<evidence type="ECO:0008006" key="4">
    <source>
        <dbReference type="Google" id="ProtNLM"/>
    </source>
</evidence>
<dbReference type="InterPro" id="IPR019416">
    <property type="entry name" value="NCBP3"/>
</dbReference>
<keyword evidence="3" id="KW-1185">Reference proteome</keyword>
<evidence type="ECO:0000256" key="1">
    <source>
        <dbReference type="SAM" id="MobiDB-lite"/>
    </source>
</evidence>
<dbReference type="GO" id="GO:0005634">
    <property type="term" value="C:nucleus"/>
    <property type="evidence" value="ECO:0007669"/>
    <property type="project" value="TreeGrafter"/>
</dbReference>
<dbReference type="PANTHER" id="PTHR16291:SF0">
    <property type="entry name" value="NUCLEAR CAP-BINDING PROTEIN SUBUNIT 3"/>
    <property type="match status" value="1"/>
</dbReference>
<reference evidence="2" key="1">
    <citation type="submission" date="2023-06" db="EMBL/GenBank/DDBJ databases">
        <title>Genome-scale phylogeny and comparative genomics of the fungal order Sordariales.</title>
        <authorList>
            <consortium name="Lawrence Berkeley National Laboratory"/>
            <person name="Hensen N."/>
            <person name="Bonometti L."/>
            <person name="Westerberg I."/>
            <person name="Brannstrom I.O."/>
            <person name="Guillou S."/>
            <person name="Cros-Aarteil S."/>
            <person name="Calhoun S."/>
            <person name="Haridas S."/>
            <person name="Kuo A."/>
            <person name="Mondo S."/>
            <person name="Pangilinan J."/>
            <person name="Riley R."/>
            <person name="LaButti K."/>
            <person name="Andreopoulos B."/>
            <person name="Lipzen A."/>
            <person name="Chen C."/>
            <person name="Yanf M."/>
            <person name="Daum C."/>
            <person name="Ng V."/>
            <person name="Clum A."/>
            <person name="Steindorff A."/>
            <person name="Ohm R."/>
            <person name="Martin F."/>
            <person name="Silar P."/>
            <person name="Natvig D."/>
            <person name="Lalanne C."/>
            <person name="Gautier V."/>
            <person name="Ament-velasquez S.L."/>
            <person name="Kruys A."/>
            <person name="Hutchinson M.I."/>
            <person name="Powell A.J."/>
            <person name="Barry K."/>
            <person name="Miller A.N."/>
            <person name="Grigoriev I.V."/>
            <person name="Debuchy R."/>
            <person name="Gladieux P."/>
            <person name="Thoren M.H."/>
            <person name="Johannesson H."/>
        </authorList>
    </citation>
    <scope>NUCLEOTIDE SEQUENCE</scope>
    <source>
        <strain evidence="2">SMH3187-1</strain>
    </source>
</reference>
<comment type="caution">
    <text evidence="2">The sequence shown here is derived from an EMBL/GenBank/DDBJ whole genome shotgun (WGS) entry which is preliminary data.</text>
</comment>
<accession>A0AA40FC44</accession>
<feature type="compositionally biased region" description="Basic and acidic residues" evidence="1">
    <location>
        <begin position="278"/>
        <end position="346"/>
    </location>
</feature>
<gene>
    <name evidence="2" type="ORF">B0T18DRAFT_400349</name>
</gene>
<feature type="compositionally biased region" description="Basic and acidic residues" evidence="1">
    <location>
        <begin position="169"/>
        <end position="213"/>
    </location>
</feature>